<comment type="caution">
    <text evidence="8">The sequence shown here is derived from an EMBL/GenBank/DDBJ whole genome shotgun (WGS) entry which is preliminary data.</text>
</comment>
<feature type="compositionally biased region" description="Low complexity" evidence="6">
    <location>
        <begin position="382"/>
        <end position="391"/>
    </location>
</feature>
<name>A0A1Y2B4Z2_9TREE</name>
<keyword evidence="2" id="KW-0677">Repeat</keyword>
<sequence>MQQAQAQLPHVSHSDPWGHGWICCDAEHAASTSLPHSSTVPLPRQGSISTSGGSCENCPHSHLTSCPMEAFCCQDEDCPDIQGDQAVECCTDPACVDVDVSGQVKMSADVDVSGHGGMTDMAELEKWAASKEGSEAIQQYLECCTQTNCSLPCHQPANVDLNCAHSGLPGHHQHLLQQPQQYAVHSTPPLPPSTWSTPTTVSTIASPAVLLPNHICHWKNCHQTFHSMPDLLNHVAADHLGAAAFPAAVVQVTQPVPPPPTEQFNNLVQSQQEADHLLSCLWDDCFPLPPDCSAEIPEACPSHPLNHTDHANHSHTLGTGEPFSPQTMLRHVLEEHLGVPGEILGWGEEMPDLSIPSNAQANITKGHARMHHHHHPLPTPSPSAATLSSPSDSPPPIKMTTLICQWPGCTHSEPFPNAASLMEHLADVHVGKGKDSYTCLFGSCGPHGRVFRSRQKVLRHLQSHTGHRPFICEVCSQGFSEAAPLAAHMRRHAREKPFKCDHPGCGKEFAISSSLTIHMRTHNGDKPFICPHCHKGFIEASNLTKHIRTHTGERPFACHHPGCGRCFARPDQLKRHMGVHESGKMKRKSSSARA</sequence>
<evidence type="ECO:0000256" key="1">
    <source>
        <dbReference type="ARBA" id="ARBA00022723"/>
    </source>
</evidence>
<dbReference type="SUPFAM" id="SSF57667">
    <property type="entry name" value="beta-beta-alpha zinc fingers"/>
    <property type="match status" value="4"/>
</dbReference>
<dbReference type="Pfam" id="PF00096">
    <property type="entry name" value="zf-C2H2"/>
    <property type="match status" value="3"/>
</dbReference>
<dbReference type="SMART" id="SM00355">
    <property type="entry name" value="ZnF_C2H2"/>
    <property type="match status" value="7"/>
</dbReference>
<dbReference type="OrthoDB" id="3437960at2759"/>
<evidence type="ECO:0000259" key="7">
    <source>
        <dbReference type="PROSITE" id="PS50157"/>
    </source>
</evidence>
<dbReference type="PROSITE" id="PS00028">
    <property type="entry name" value="ZINC_FINGER_C2H2_1"/>
    <property type="match status" value="5"/>
</dbReference>
<dbReference type="FunFam" id="3.30.160.60:FF:002137">
    <property type="entry name" value="Specific RNA polymerase II transcription factor"/>
    <property type="match status" value="1"/>
</dbReference>
<dbReference type="AlphaFoldDB" id="A0A1Y2B4Z2"/>
<evidence type="ECO:0000256" key="2">
    <source>
        <dbReference type="ARBA" id="ARBA00022737"/>
    </source>
</evidence>
<dbReference type="Proteomes" id="UP000193986">
    <property type="component" value="Unassembled WGS sequence"/>
</dbReference>
<evidence type="ECO:0000256" key="3">
    <source>
        <dbReference type="ARBA" id="ARBA00022771"/>
    </source>
</evidence>
<reference evidence="8 9" key="1">
    <citation type="submission" date="2016-07" db="EMBL/GenBank/DDBJ databases">
        <title>Pervasive Adenine N6-methylation of Active Genes in Fungi.</title>
        <authorList>
            <consortium name="DOE Joint Genome Institute"/>
            <person name="Mondo S.J."/>
            <person name="Dannebaum R.O."/>
            <person name="Kuo R.C."/>
            <person name="Labutti K."/>
            <person name="Haridas S."/>
            <person name="Kuo A."/>
            <person name="Salamov A."/>
            <person name="Ahrendt S.R."/>
            <person name="Lipzen A."/>
            <person name="Sullivan W."/>
            <person name="Andreopoulos W.B."/>
            <person name="Clum A."/>
            <person name="Lindquist E."/>
            <person name="Daum C."/>
            <person name="Ramamoorthy G.K."/>
            <person name="Gryganskyi A."/>
            <person name="Culley D."/>
            <person name="Magnuson J.K."/>
            <person name="James T.Y."/>
            <person name="O'Malley M.A."/>
            <person name="Stajich J.E."/>
            <person name="Spatafora J.W."/>
            <person name="Visel A."/>
            <person name="Grigoriev I.V."/>
        </authorList>
    </citation>
    <scope>NUCLEOTIDE SEQUENCE [LARGE SCALE GENOMIC DNA]</scope>
    <source>
        <strain evidence="8 9">68-887.2</strain>
    </source>
</reference>
<dbReference type="STRING" id="71784.A0A1Y2B4Z2"/>
<dbReference type="InterPro" id="IPR050329">
    <property type="entry name" value="GLI_C2H2-zinc-finger"/>
</dbReference>
<dbReference type="PANTHER" id="PTHR19818">
    <property type="entry name" value="ZINC FINGER PROTEIN ZIC AND GLI"/>
    <property type="match status" value="1"/>
</dbReference>
<dbReference type="GO" id="GO:0008270">
    <property type="term" value="F:zinc ion binding"/>
    <property type="evidence" value="ECO:0007669"/>
    <property type="project" value="UniProtKB-KW"/>
</dbReference>
<dbReference type="Gene3D" id="3.30.160.60">
    <property type="entry name" value="Classic Zinc Finger"/>
    <property type="match status" value="7"/>
</dbReference>
<dbReference type="InterPro" id="IPR036236">
    <property type="entry name" value="Znf_C2H2_sf"/>
</dbReference>
<evidence type="ECO:0000256" key="6">
    <source>
        <dbReference type="SAM" id="MobiDB-lite"/>
    </source>
</evidence>
<dbReference type="PANTHER" id="PTHR19818:SF139">
    <property type="entry name" value="PAIR-RULE PROTEIN ODD-PAIRED"/>
    <property type="match status" value="1"/>
</dbReference>
<organism evidence="8 9">
    <name type="scientific">Naematelia encephala</name>
    <dbReference type="NCBI Taxonomy" id="71784"/>
    <lineage>
        <taxon>Eukaryota</taxon>
        <taxon>Fungi</taxon>
        <taxon>Dikarya</taxon>
        <taxon>Basidiomycota</taxon>
        <taxon>Agaricomycotina</taxon>
        <taxon>Tremellomycetes</taxon>
        <taxon>Tremellales</taxon>
        <taxon>Naemateliaceae</taxon>
        <taxon>Naematelia</taxon>
    </lineage>
</organism>
<keyword evidence="1" id="KW-0479">Metal-binding</keyword>
<dbReference type="EMBL" id="MCFC01000023">
    <property type="protein sequence ID" value="ORY29776.1"/>
    <property type="molecule type" value="Genomic_DNA"/>
</dbReference>
<feature type="domain" description="C2H2-type" evidence="7">
    <location>
        <begin position="498"/>
        <end position="527"/>
    </location>
</feature>
<keyword evidence="9" id="KW-1185">Reference proteome</keyword>
<feature type="region of interest" description="Disordered" evidence="6">
    <location>
        <begin position="367"/>
        <end position="393"/>
    </location>
</feature>
<proteinExistence type="predicted"/>
<dbReference type="InParanoid" id="A0A1Y2B4Z2"/>
<feature type="compositionally biased region" description="Basic residues" evidence="6">
    <location>
        <begin position="367"/>
        <end position="376"/>
    </location>
</feature>
<dbReference type="InterPro" id="IPR013087">
    <property type="entry name" value="Znf_C2H2_type"/>
</dbReference>
<dbReference type="FunFam" id="3.30.160.60:FF:000100">
    <property type="entry name" value="Zinc finger 45-like"/>
    <property type="match status" value="1"/>
</dbReference>
<feature type="domain" description="C2H2-type" evidence="7">
    <location>
        <begin position="528"/>
        <end position="555"/>
    </location>
</feature>
<evidence type="ECO:0000313" key="8">
    <source>
        <dbReference type="EMBL" id="ORY29776.1"/>
    </source>
</evidence>
<keyword evidence="3 5" id="KW-0863">Zinc-finger</keyword>
<evidence type="ECO:0000256" key="4">
    <source>
        <dbReference type="ARBA" id="ARBA00022833"/>
    </source>
</evidence>
<dbReference type="FunFam" id="3.30.160.60:FF:000125">
    <property type="entry name" value="Putative zinc finger protein 143"/>
    <property type="match status" value="1"/>
</dbReference>
<feature type="domain" description="C2H2-type" evidence="7">
    <location>
        <begin position="437"/>
        <end position="469"/>
    </location>
</feature>
<feature type="domain" description="C2H2-type" evidence="7">
    <location>
        <begin position="470"/>
        <end position="497"/>
    </location>
</feature>
<protein>
    <recommendedName>
        <fullName evidence="7">C2H2-type domain-containing protein</fullName>
    </recommendedName>
</protein>
<accession>A0A1Y2B4Z2</accession>
<dbReference type="GO" id="GO:0000978">
    <property type="term" value="F:RNA polymerase II cis-regulatory region sequence-specific DNA binding"/>
    <property type="evidence" value="ECO:0007669"/>
    <property type="project" value="TreeGrafter"/>
</dbReference>
<evidence type="ECO:0000313" key="9">
    <source>
        <dbReference type="Proteomes" id="UP000193986"/>
    </source>
</evidence>
<evidence type="ECO:0000256" key="5">
    <source>
        <dbReference type="PROSITE-ProRule" id="PRU00042"/>
    </source>
</evidence>
<gene>
    <name evidence="8" type="ORF">BCR39DRAFT_530976</name>
</gene>
<dbReference type="GO" id="GO:0005634">
    <property type="term" value="C:nucleus"/>
    <property type="evidence" value="ECO:0007669"/>
    <property type="project" value="TreeGrafter"/>
</dbReference>
<dbReference type="FunFam" id="3.30.160.60:FF:000110">
    <property type="entry name" value="Zinc finger protein-like"/>
    <property type="match status" value="1"/>
</dbReference>
<dbReference type="GO" id="GO:0000981">
    <property type="term" value="F:DNA-binding transcription factor activity, RNA polymerase II-specific"/>
    <property type="evidence" value="ECO:0007669"/>
    <property type="project" value="UniProtKB-ARBA"/>
</dbReference>
<feature type="domain" description="C2H2-type" evidence="7">
    <location>
        <begin position="556"/>
        <end position="585"/>
    </location>
</feature>
<dbReference type="PROSITE" id="PS50157">
    <property type="entry name" value="ZINC_FINGER_C2H2_2"/>
    <property type="match status" value="5"/>
</dbReference>
<dbReference type="GO" id="GO:0045944">
    <property type="term" value="P:positive regulation of transcription by RNA polymerase II"/>
    <property type="evidence" value="ECO:0007669"/>
    <property type="project" value="UniProtKB-ARBA"/>
</dbReference>
<keyword evidence="4" id="KW-0862">Zinc</keyword>